<dbReference type="Gene3D" id="6.10.250.690">
    <property type="match status" value="1"/>
</dbReference>
<evidence type="ECO:0000256" key="5">
    <source>
        <dbReference type="ARBA" id="ARBA00023163"/>
    </source>
</evidence>
<dbReference type="STRING" id="1150112.SAMN04487893_11446"/>
<dbReference type="InterPro" id="IPR001789">
    <property type="entry name" value="Sig_transdc_resp-reg_receiver"/>
</dbReference>
<dbReference type="InterPro" id="IPR011006">
    <property type="entry name" value="CheY-like_superfamily"/>
</dbReference>
<feature type="domain" description="Response regulatory" evidence="8">
    <location>
        <begin position="3"/>
        <end position="117"/>
    </location>
</feature>
<evidence type="ECO:0000313" key="10">
    <source>
        <dbReference type="EMBL" id="SFJ72254.1"/>
    </source>
</evidence>
<dbReference type="CDD" id="cd00383">
    <property type="entry name" value="trans_reg_C"/>
    <property type="match status" value="1"/>
</dbReference>
<evidence type="ECO:0000256" key="3">
    <source>
        <dbReference type="ARBA" id="ARBA00023015"/>
    </source>
</evidence>
<dbReference type="Proteomes" id="UP000243887">
    <property type="component" value="Unassembled WGS sequence"/>
</dbReference>
<organism evidence="10 11">
    <name type="scientific">Myroides guanonis</name>
    <dbReference type="NCBI Taxonomy" id="1150112"/>
    <lineage>
        <taxon>Bacteria</taxon>
        <taxon>Pseudomonadati</taxon>
        <taxon>Bacteroidota</taxon>
        <taxon>Flavobacteriia</taxon>
        <taxon>Flavobacteriales</taxon>
        <taxon>Flavobacteriaceae</taxon>
        <taxon>Myroides</taxon>
    </lineage>
</organism>
<dbReference type="InterPro" id="IPR039420">
    <property type="entry name" value="WalR-like"/>
</dbReference>
<dbReference type="SMART" id="SM00862">
    <property type="entry name" value="Trans_reg_C"/>
    <property type="match status" value="1"/>
</dbReference>
<dbReference type="PROSITE" id="PS51755">
    <property type="entry name" value="OMPR_PHOB"/>
    <property type="match status" value="1"/>
</dbReference>
<accession>A0A1I3TM13</accession>
<dbReference type="OrthoDB" id="9790442at2"/>
<reference evidence="11" key="1">
    <citation type="submission" date="2016-10" db="EMBL/GenBank/DDBJ databases">
        <authorList>
            <person name="Varghese N."/>
            <person name="Submissions S."/>
        </authorList>
    </citation>
    <scope>NUCLEOTIDE SEQUENCE [LARGE SCALE GENOMIC DNA]</scope>
    <source>
        <strain evidence="11">DSM 26542</strain>
    </source>
</reference>
<keyword evidence="4 7" id="KW-0238">DNA-binding</keyword>
<name>A0A1I3TM13_9FLAO</name>
<protein>
    <submittedName>
        <fullName evidence="10">DNA-binding response regulator, OmpR family, contains REC and winged-helix (WHTH) domain</fullName>
    </submittedName>
</protein>
<evidence type="ECO:0000256" key="1">
    <source>
        <dbReference type="ARBA" id="ARBA00022553"/>
    </source>
</evidence>
<dbReference type="PANTHER" id="PTHR48111">
    <property type="entry name" value="REGULATOR OF RPOS"/>
    <property type="match status" value="1"/>
</dbReference>
<keyword evidence="3" id="KW-0805">Transcription regulation</keyword>
<dbReference type="GO" id="GO:0000976">
    <property type="term" value="F:transcription cis-regulatory region binding"/>
    <property type="evidence" value="ECO:0007669"/>
    <property type="project" value="TreeGrafter"/>
</dbReference>
<dbReference type="Pfam" id="PF00072">
    <property type="entry name" value="Response_reg"/>
    <property type="match status" value="1"/>
</dbReference>
<dbReference type="InterPro" id="IPR001867">
    <property type="entry name" value="OmpR/PhoB-type_DNA-bd"/>
</dbReference>
<evidence type="ECO:0000313" key="11">
    <source>
        <dbReference type="Proteomes" id="UP000243887"/>
    </source>
</evidence>
<feature type="modified residue" description="4-aspartylphosphate" evidence="6">
    <location>
        <position position="52"/>
    </location>
</feature>
<keyword evidence="11" id="KW-1185">Reference proteome</keyword>
<dbReference type="SUPFAM" id="SSF52172">
    <property type="entry name" value="CheY-like"/>
    <property type="match status" value="1"/>
</dbReference>
<keyword evidence="5" id="KW-0804">Transcription</keyword>
<dbReference type="FunFam" id="1.10.10.10:FF:000005">
    <property type="entry name" value="Two-component system response regulator"/>
    <property type="match status" value="1"/>
</dbReference>
<keyword evidence="2" id="KW-0902">Two-component regulatory system</keyword>
<sequence>MSHILVIEDDIRVAELLKRSLEEQHYIVTVAYDGYLGKKIALQKEFHIIITDVILPNINGIDLCRQLKKELPHTPIIMLTALGTTDDKVDGFDAGADDYLVKPFEIRELYARIRVLLKRFDTVSKEQSSVLTYADLSLDLNEKKFSRAGIEIHLTPKEFNLLQFLMENSERVLARSEISEKVWDTHFDTGTNFIDVYINYLRKKIDKDSEKKLIHTKSGMGFILKLNED</sequence>
<dbReference type="RefSeq" id="WP_090680288.1">
    <property type="nucleotide sequence ID" value="NZ_FORU01000014.1"/>
</dbReference>
<dbReference type="AlphaFoldDB" id="A0A1I3TM13"/>
<dbReference type="Gene3D" id="1.10.10.10">
    <property type="entry name" value="Winged helix-like DNA-binding domain superfamily/Winged helix DNA-binding domain"/>
    <property type="match status" value="1"/>
</dbReference>
<dbReference type="Gene3D" id="3.40.50.2300">
    <property type="match status" value="1"/>
</dbReference>
<feature type="domain" description="OmpR/PhoB-type" evidence="9">
    <location>
        <begin position="128"/>
        <end position="226"/>
    </location>
</feature>
<evidence type="ECO:0000256" key="2">
    <source>
        <dbReference type="ARBA" id="ARBA00023012"/>
    </source>
</evidence>
<proteinExistence type="predicted"/>
<evidence type="ECO:0000259" key="8">
    <source>
        <dbReference type="PROSITE" id="PS50110"/>
    </source>
</evidence>
<dbReference type="EMBL" id="FORU01000014">
    <property type="protein sequence ID" value="SFJ72254.1"/>
    <property type="molecule type" value="Genomic_DNA"/>
</dbReference>
<dbReference type="PROSITE" id="PS50110">
    <property type="entry name" value="RESPONSE_REGULATORY"/>
    <property type="match status" value="1"/>
</dbReference>
<dbReference type="GO" id="GO:0000156">
    <property type="term" value="F:phosphorelay response regulator activity"/>
    <property type="evidence" value="ECO:0007669"/>
    <property type="project" value="TreeGrafter"/>
</dbReference>
<dbReference type="GO" id="GO:0005829">
    <property type="term" value="C:cytosol"/>
    <property type="evidence" value="ECO:0007669"/>
    <property type="project" value="TreeGrafter"/>
</dbReference>
<evidence type="ECO:0000256" key="6">
    <source>
        <dbReference type="PROSITE-ProRule" id="PRU00169"/>
    </source>
</evidence>
<dbReference type="PANTHER" id="PTHR48111:SF22">
    <property type="entry name" value="REGULATOR OF RPOS"/>
    <property type="match status" value="1"/>
</dbReference>
<dbReference type="Pfam" id="PF00486">
    <property type="entry name" value="Trans_reg_C"/>
    <property type="match status" value="1"/>
</dbReference>
<dbReference type="InterPro" id="IPR036388">
    <property type="entry name" value="WH-like_DNA-bd_sf"/>
</dbReference>
<dbReference type="GO" id="GO:0032993">
    <property type="term" value="C:protein-DNA complex"/>
    <property type="evidence" value="ECO:0007669"/>
    <property type="project" value="TreeGrafter"/>
</dbReference>
<evidence type="ECO:0000256" key="4">
    <source>
        <dbReference type="ARBA" id="ARBA00023125"/>
    </source>
</evidence>
<dbReference type="GO" id="GO:0006355">
    <property type="term" value="P:regulation of DNA-templated transcription"/>
    <property type="evidence" value="ECO:0007669"/>
    <property type="project" value="InterPro"/>
</dbReference>
<dbReference type="SMART" id="SM00448">
    <property type="entry name" value="REC"/>
    <property type="match status" value="1"/>
</dbReference>
<evidence type="ECO:0000259" key="9">
    <source>
        <dbReference type="PROSITE" id="PS51755"/>
    </source>
</evidence>
<gene>
    <name evidence="10" type="ORF">SAMN04487893_11446</name>
</gene>
<evidence type="ECO:0000256" key="7">
    <source>
        <dbReference type="PROSITE-ProRule" id="PRU01091"/>
    </source>
</evidence>
<feature type="DNA-binding region" description="OmpR/PhoB-type" evidence="7">
    <location>
        <begin position="128"/>
        <end position="226"/>
    </location>
</feature>
<keyword evidence="1 6" id="KW-0597">Phosphoprotein</keyword>